<reference evidence="2" key="1">
    <citation type="submission" date="2021-09" db="EMBL/GenBank/DDBJ databases">
        <authorList>
            <consortium name="AG Swart"/>
            <person name="Singh M."/>
            <person name="Singh A."/>
            <person name="Seah K."/>
            <person name="Emmerich C."/>
        </authorList>
    </citation>
    <scope>NUCLEOTIDE SEQUENCE</scope>
    <source>
        <strain evidence="2">ATCC30299</strain>
    </source>
</reference>
<accession>A0AAU9KEB8</accession>
<dbReference type="EMBL" id="CAJZBQ010000063">
    <property type="protein sequence ID" value="CAG9335852.1"/>
    <property type="molecule type" value="Genomic_DNA"/>
</dbReference>
<comment type="caution">
    <text evidence="2">The sequence shown here is derived from an EMBL/GenBank/DDBJ whole genome shotgun (WGS) entry which is preliminary data.</text>
</comment>
<dbReference type="AlphaFoldDB" id="A0AAU9KEB8"/>
<organism evidence="2 3">
    <name type="scientific">Blepharisma stoltei</name>
    <dbReference type="NCBI Taxonomy" id="1481888"/>
    <lineage>
        <taxon>Eukaryota</taxon>
        <taxon>Sar</taxon>
        <taxon>Alveolata</taxon>
        <taxon>Ciliophora</taxon>
        <taxon>Postciliodesmatophora</taxon>
        <taxon>Heterotrichea</taxon>
        <taxon>Heterotrichida</taxon>
        <taxon>Blepharismidae</taxon>
        <taxon>Blepharisma</taxon>
    </lineage>
</organism>
<evidence type="ECO:0000313" key="2">
    <source>
        <dbReference type="EMBL" id="CAG9335852.1"/>
    </source>
</evidence>
<name>A0AAU9KEB8_9CILI</name>
<dbReference type="Proteomes" id="UP001162131">
    <property type="component" value="Unassembled WGS sequence"/>
</dbReference>
<evidence type="ECO:0000313" key="3">
    <source>
        <dbReference type="Proteomes" id="UP001162131"/>
    </source>
</evidence>
<feature type="coiled-coil region" evidence="1">
    <location>
        <begin position="41"/>
        <end position="68"/>
    </location>
</feature>
<sequence>MEDIDFIDSDPEIEDSQVLAEIQMFEDLDEENDLPNLKEMIIKDNRIKQRLESERERLRKDLALWRRDSINCEFPDNKLMKIKKILDDRAIKLKNKEKNFLKVENDILRQICQERNRDQLSYIYSPQPAVKIAAPGPQINWKKIRNPYVKSMIPLFPIANNLEKYESLRYRNWLSKLSKDTYFTFK</sequence>
<gene>
    <name evidence="2" type="ORF">BSTOLATCC_MIC65172</name>
</gene>
<keyword evidence="1" id="KW-0175">Coiled coil</keyword>
<protein>
    <submittedName>
        <fullName evidence="2">Uncharacterized protein</fullName>
    </submittedName>
</protein>
<keyword evidence="3" id="KW-1185">Reference proteome</keyword>
<proteinExistence type="predicted"/>
<evidence type="ECO:0000256" key="1">
    <source>
        <dbReference type="SAM" id="Coils"/>
    </source>
</evidence>